<keyword evidence="1" id="KW-1133">Transmembrane helix</keyword>
<sequence length="203" mass="22368">MGEDESKHRVPWIDLVRYAVAGVVTVLTIAVIAGAIILSLRPELLQLRVANGYVTVLKIKSMSQPVNVSIYLVVKAINPAGRAAIRYHNATVHFLYNKSQESEITYFDVSPGLLSVAPQIERDANLWSGNLKAPEDVPMEFAWKMFKEQEIKNATVIFKGILKTQISALNYTRGSYTKYSCFPVTIGTSPPQIGADDVPCIVG</sequence>
<gene>
    <name evidence="3" type="ORF">URODEC1_LOCUS120733</name>
    <name evidence="2" type="ORF">URODEC1_LOCUS3476</name>
</gene>
<feature type="transmembrane region" description="Helical" evidence="1">
    <location>
        <begin position="15"/>
        <end position="38"/>
    </location>
</feature>
<accession>A0ABC9GXZ6</accession>
<keyword evidence="1" id="KW-0812">Transmembrane</keyword>
<dbReference type="AlphaFoldDB" id="A0ABC9GXZ6"/>
<dbReference type="EMBL" id="CAXIPR030000808">
    <property type="protein sequence ID" value="CAM0147275.1"/>
    <property type="molecule type" value="Genomic_DNA"/>
</dbReference>
<organism evidence="3 4">
    <name type="scientific">Urochloa decumbens</name>
    <dbReference type="NCBI Taxonomy" id="240449"/>
    <lineage>
        <taxon>Eukaryota</taxon>
        <taxon>Viridiplantae</taxon>
        <taxon>Streptophyta</taxon>
        <taxon>Embryophyta</taxon>
        <taxon>Tracheophyta</taxon>
        <taxon>Spermatophyta</taxon>
        <taxon>Magnoliopsida</taxon>
        <taxon>Liliopsida</taxon>
        <taxon>Poales</taxon>
        <taxon>Poaceae</taxon>
        <taxon>PACMAD clade</taxon>
        <taxon>Panicoideae</taxon>
        <taxon>Panicodae</taxon>
        <taxon>Paniceae</taxon>
        <taxon>Melinidinae</taxon>
        <taxon>Urochloa</taxon>
    </lineage>
</organism>
<keyword evidence="1" id="KW-0472">Membrane</keyword>
<name>A0ABC9GXZ6_9POAL</name>
<proteinExistence type="predicted"/>
<evidence type="ECO:0000313" key="4">
    <source>
        <dbReference type="Proteomes" id="UP001497457"/>
    </source>
</evidence>
<dbReference type="Proteomes" id="UP001497457">
    <property type="component" value="Unassembled WGS sequence"/>
</dbReference>
<keyword evidence="4" id="KW-1185">Reference proteome</keyword>
<reference evidence="3 4" key="1">
    <citation type="submission" date="2024-10" db="EMBL/GenBank/DDBJ databases">
        <authorList>
            <person name="Ryan C."/>
        </authorList>
    </citation>
    <scope>NUCLEOTIDE SEQUENCE [LARGE SCALE GENOMIC DNA]</scope>
</reference>
<protein>
    <recommendedName>
        <fullName evidence="5">Late embryogenesis abundant protein LEA-2 subgroup domain-containing protein</fullName>
    </recommendedName>
</protein>
<dbReference type="PANTHER" id="PTHR36480:SF10">
    <property type="entry name" value="LATE EMBRYOGENESIS ABUNDANT PROTEIN LEA-2 SUBGROUP DOMAIN-CONTAINING PROTEIN"/>
    <property type="match status" value="1"/>
</dbReference>
<dbReference type="Proteomes" id="UP001497457">
    <property type="component" value="Chromosome 10rd"/>
</dbReference>
<dbReference type="PANTHER" id="PTHR36480">
    <property type="entry name" value="OS06G0118900 PROTEIN-RELATED"/>
    <property type="match status" value="1"/>
</dbReference>
<evidence type="ECO:0000313" key="2">
    <source>
        <dbReference type="EMBL" id="CAL4890842.1"/>
    </source>
</evidence>
<evidence type="ECO:0000256" key="1">
    <source>
        <dbReference type="SAM" id="Phobius"/>
    </source>
</evidence>
<evidence type="ECO:0000313" key="3">
    <source>
        <dbReference type="EMBL" id="CAM0147275.1"/>
    </source>
</evidence>
<evidence type="ECO:0008006" key="5">
    <source>
        <dbReference type="Google" id="ProtNLM"/>
    </source>
</evidence>
<dbReference type="EMBL" id="OZ075120">
    <property type="protein sequence ID" value="CAL4890842.1"/>
    <property type="molecule type" value="Genomic_DNA"/>
</dbReference>